<dbReference type="eggNOG" id="ENOG502Z7Q2">
    <property type="taxonomic scope" value="Bacteria"/>
</dbReference>
<dbReference type="EMBL" id="AE016958">
    <property type="protein sequence ID" value="AAS02605.1"/>
    <property type="molecule type" value="Genomic_DNA"/>
</dbReference>
<dbReference type="Proteomes" id="UP000000580">
    <property type="component" value="Chromosome"/>
</dbReference>
<dbReference type="InterPro" id="IPR027417">
    <property type="entry name" value="P-loop_NTPase"/>
</dbReference>
<gene>
    <name evidence="1" type="ordered locus">MAP_0288</name>
</gene>
<dbReference type="Gene3D" id="3.40.50.300">
    <property type="entry name" value="P-loop containing nucleotide triphosphate hydrolases"/>
    <property type="match status" value="1"/>
</dbReference>
<accession>Q743L0</accession>
<proteinExistence type="predicted"/>
<sequence>MHRLLSACVRDRDLVAPERSVDISFHQLSGNEIPVIERLYGRGGVELPQRVRDRFRRYLDGNPRGKHGRIRYQLQRHFGISADELRARFGFYFDKFDVRPE</sequence>
<organism evidence="1 2">
    <name type="scientific">Mycolicibacterium paratuberculosis (strain ATCC BAA-968 / K-10)</name>
    <name type="common">Mycobacterium paratuberculosis</name>
    <dbReference type="NCBI Taxonomy" id="262316"/>
    <lineage>
        <taxon>Bacteria</taxon>
        <taxon>Bacillati</taxon>
        <taxon>Actinomycetota</taxon>
        <taxon>Actinomycetes</taxon>
        <taxon>Mycobacteriales</taxon>
        <taxon>Mycobacteriaceae</taxon>
        <taxon>Mycobacterium</taxon>
        <taxon>Mycobacterium avium complex (MAC)</taxon>
    </lineage>
</organism>
<evidence type="ECO:0000313" key="2">
    <source>
        <dbReference type="Proteomes" id="UP000000580"/>
    </source>
</evidence>
<name>Q743L0_MYCPA</name>
<dbReference type="AlphaFoldDB" id="Q743L0"/>
<dbReference type="STRING" id="262316.MAP_0288"/>
<keyword evidence="2" id="KW-1185">Reference proteome</keyword>
<evidence type="ECO:0000313" key="1">
    <source>
        <dbReference type="EMBL" id="AAS02605.1"/>
    </source>
</evidence>
<reference evidence="1 2" key="1">
    <citation type="journal article" date="2005" name="Proc. Natl. Acad. Sci. U.S.A.">
        <title>The complete genome sequence of Mycobacterium avium subspecies paratuberculosis.</title>
        <authorList>
            <person name="Li L."/>
            <person name="Bannantine J.P."/>
            <person name="Zhang Q."/>
            <person name="Amonsin A."/>
            <person name="May B.J."/>
            <person name="Alt D."/>
            <person name="Banerji N."/>
            <person name="Kanjilal S."/>
            <person name="Kapur V."/>
        </authorList>
    </citation>
    <scope>NUCLEOTIDE SEQUENCE [LARGE SCALE GENOMIC DNA]</scope>
    <source>
        <strain evidence="2">ATCC BAA-968 / K-10</strain>
    </source>
</reference>
<dbReference type="KEGG" id="mpa:MAP_0288"/>
<dbReference type="HOGENOM" id="CLU_2288447_0_0_11"/>
<protein>
    <submittedName>
        <fullName evidence="1">Uncharacterized protein</fullName>
    </submittedName>
</protein>